<dbReference type="PRINTS" id="PR00502">
    <property type="entry name" value="NUDIXFAMILY"/>
</dbReference>
<feature type="non-terminal residue" evidence="3">
    <location>
        <position position="143"/>
    </location>
</feature>
<dbReference type="SUPFAM" id="SSF55811">
    <property type="entry name" value="Nudix"/>
    <property type="match status" value="1"/>
</dbReference>
<dbReference type="InterPro" id="IPR015797">
    <property type="entry name" value="NUDIX_hydrolase-like_dom_sf"/>
</dbReference>
<evidence type="ECO:0000313" key="3">
    <source>
        <dbReference type="EMBL" id="GAG17333.1"/>
    </source>
</evidence>
<dbReference type="EMBL" id="BARS01035331">
    <property type="protein sequence ID" value="GAG17333.1"/>
    <property type="molecule type" value="Genomic_DNA"/>
</dbReference>
<dbReference type="InterPro" id="IPR000086">
    <property type="entry name" value="NUDIX_hydrolase_dom"/>
</dbReference>
<feature type="domain" description="Nudix hydrolase" evidence="2">
    <location>
        <begin position="11"/>
        <end position="143"/>
    </location>
</feature>
<evidence type="ECO:0000256" key="1">
    <source>
        <dbReference type="ARBA" id="ARBA00022801"/>
    </source>
</evidence>
<sequence>MAKKGKYTYDWPRPMVSVDAIVFAFFKNKAKLLLIKRGREPFKGKWSLPGGFVEIEEELEDAVERELAEETGLAGVPLEQMRTFGDVGRDPRGRQITIVFMGIATKGLTRIKAGDDAAEVRWFDIEKLPKDLAFDHNEVIEFG</sequence>
<dbReference type="CDD" id="cd18873">
    <property type="entry name" value="NUDIX_NadM_like"/>
    <property type="match status" value="1"/>
</dbReference>
<dbReference type="PANTHER" id="PTHR43736:SF4">
    <property type="entry name" value="SLR1690 PROTEIN"/>
    <property type="match status" value="1"/>
</dbReference>
<dbReference type="PANTHER" id="PTHR43736">
    <property type="entry name" value="ADP-RIBOSE PYROPHOSPHATASE"/>
    <property type="match status" value="1"/>
</dbReference>
<dbReference type="PROSITE" id="PS00893">
    <property type="entry name" value="NUDIX_BOX"/>
    <property type="match status" value="1"/>
</dbReference>
<evidence type="ECO:0000259" key="2">
    <source>
        <dbReference type="PROSITE" id="PS51462"/>
    </source>
</evidence>
<dbReference type="GO" id="GO:0016787">
    <property type="term" value="F:hydrolase activity"/>
    <property type="evidence" value="ECO:0007669"/>
    <property type="project" value="UniProtKB-KW"/>
</dbReference>
<dbReference type="Pfam" id="PF00293">
    <property type="entry name" value="NUDIX"/>
    <property type="match status" value="1"/>
</dbReference>
<dbReference type="AlphaFoldDB" id="X0VY10"/>
<comment type="caution">
    <text evidence="3">The sequence shown here is derived from an EMBL/GenBank/DDBJ whole genome shotgun (WGS) entry which is preliminary data.</text>
</comment>
<dbReference type="InterPro" id="IPR020476">
    <property type="entry name" value="Nudix_hydrolase"/>
</dbReference>
<dbReference type="PROSITE" id="PS51462">
    <property type="entry name" value="NUDIX"/>
    <property type="match status" value="1"/>
</dbReference>
<name>X0VY10_9ZZZZ</name>
<accession>X0VY10</accession>
<keyword evidence="1" id="KW-0378">Hydrolase</keyword>
<gene>
    <name evidence="3" type="ORF">S01H1_54447</name>
</gene>
<dbReference type="Gene3D" id="3.90.79.10">
    <property type="entry name" value="Nucleoside Triphosphate Pyrophosphohydrolase"/>
    <property type="match status" value="1"/>
</dbReference>
<dbReference type="InterPro" id="IPR020084">
    <property type="entry name" value="NUDIX_hydrolase_CS"/>
</dbReference>
<reference evidence="3" key="1">
    <citation type="journal article" date="2014" name="Front. Microbiol.">
        <title>High frequency of phylogenetically diverse reductive dehalogenase-homologous genes in deep subseafloor sedimentary metagenomes.</title>
        <authorList>
            <person name="Kawai M."/>
            <person name="Futagami T."/>
            <person name="Toyoda A."/>
            <person name="Takaki Y."/>
            <person name="Nishi S."/>
            <person name="Hori S."/>
            <person name="Arai W."/>
            <person name="Tsubouchi T."/>
            <person name="Morono Y."/>
            <person name="Uchiyama I."/>
            <person name="Ito T."/>
            <person name="Fujiyama A."/>
            <person name="Inagaki F."/>
            <person name="Takami H."/>
        </authorList>
    </citation>
    <scope>NUCLEOTIDE SEQUENCE</scope>
    <source>
        <strain evidence="3">Expedition CK06-06</strain>
    </source>
</reference>
<proteinExistence type="predicted"/>
<organism evidence="3">
    <name type="scientific">marine sediment metagenome</name>
    <dbReference type="NCBI Taxonomy" id="412755"/>
    <lineage>
        <taxon>unclassified sequences</taxon>
        <taxon>metagenomes</taxon>
        <taxon>ecological metagenomes</taxon>
    </lineage>
</organism>
<protein>
    <recommendedName>
        <fullName evidence="2">Nudix hydrolase domain-containing protein</fullName>
    </recommendedName>
</protein>